<keyword evidence="4" id="KW-1133">Transmembrane helix</keyword>
<feature type="transmembrane region" description="Helical" evidence="4">
    <location>
        <begin position="2925"/>
        <end position="2948"/>
    </location>
</feature>
<dbReference type="SMART" id="SM00369">
    <property type="entry name" value="LRR_TYP"/>
    <property type="match status" value="4"/>
</dbReference>
<dbReference type="PROSITE" id="PS51450">
    <property type="entry name" value="LRR"/>
    <property type="match status" value="5"/>
</dbReference>
<feature type="compositionally biased region" description="Basic and acidic residues" evidence="3">
    <location>
        <begin position="3326"/>
        <end position="3343"/>
    </location>
</feature>
<feature type="transmembrane region" description="Helical" evidence="4">
    <location>
        <begin position="3075"/>
        <end position="3099"/>
    </location>
</feature>
<accession>A0A8S1YCV7</accession>
<keyword evidence="6" id="KW-1185">Reference proteome</keyword>
<dbReference type="GO" id="GO:0048471">
    <property type="term" value="C:perinuclear region of cytoplasm"/>
    <property type="evidence" value="ECO:0007669"/>
    <property type="project" value="TreeGrafter"/>
</dbReference>
<evidence type="ECO:0000256" key="2">
    <source>
        <dbReference type="ARBA" id="ARBA00022737"/>
    </source>
</evidence>
<evidence type="ECO:0000256" key="1">
    <source>
        <dbReference type="ARBA" id="ARBA00022614"/>
    </source>
</evidence>
<dbReference type="GO" id="GO:0006913">
    <property type="term" value="P:nucleocytoplasmic transport"/>
    <property type="evidence" value="ECO:0007669"/>
    <property type="project" value="TreeGrafter"/>
</dbReference>
<feature type="transmembrane region" description="Helical" evidence="4">
    <location>
        <begin position="1374"/>
        <end position="1398"/>
    </location>
</feature>
<feature type="transmembrane region" description="Helical" evidence="4">
    <location>
        <begin position="2969"/>
        <end position="2992"/>
    </location>
</feature>
<dbReference type="GO" id="GO:0005096">
    <property type="term" value="F:GTPase activator activity"/>
    <property type="evidence" value="ECO:0007669"/>
    <property type="project" value="InterPro"/>
</dbReference>
<evidence type="ECO:0000313" key="6">
    <source>
        <dbReference type="Proteomes" id="UP000683925"/>
    </source>
</evidence>
<feature type="transmembrane region" description="Helical" evidence="4">
    <location>
        <begin position="3233"/>
        <end position="3254"/>
    </location>
</feature>
<dbReference type="SMART" id="SM00365">
    <property type="entry name" value="LRR_SD22"/>
    <property type="match status" value="8"/>
</dbReference>
<reference evidence="5" key="1">
    <citation type="submission" date="2021-01" db="EMBL/GenBank/DDBJ databases">
        <authorList>
            <consortium name="Genoscope - CEA"/>
            <person name="William W."/>
        </authorList>
    </citation>
    <scope>NUCLEOTIDE SEQUENCE</scope>
</reference>
<feature type="region of interest" description="Disordered" evidence="3">
    <location>
        <begin position="3316"/>
        <end position="3348"/>
    </location>
</feature>
<evidence type="ECO:0000256" key="3">
    <source>
        <dbReference type="SAM" id="MobiDB-lite"/>
    </source>
</evidence>
<feature type="transmembrane region" description="Helical" evidence="4">
    <location>
        <begin position="3201"/>
        <end position="3221"/>
    </location>
</feature>
<dbReference type="GO" id="GO:0005634">
    <property type="term" value="C:nucleus"/>
    <property type="evidence" value="ECO:0007669"/>
    <property type="project" value="TreeGrafter"/>
</dbReference>
<dbReference type="PANTHER" id="PTHR24113">
    <property type="entry name" value="RAN GTPASE-ACTIVATING PROTEIN 1"/>
    <property type="match status" value="1"/>
</dbReference>
<sequence length="3375" mass="392802">MDYNGFSMECQSSQQLCYNTVKDMKKKNLVNTLWQIVNKMSRKKEKKDKWSESNVSEFSQNINRGALSCFAELCTELACNNQIKEVNLSRCNINIYYAIELANLVQKNTNIQVLELAGCNLNSFSLSCIFKSMIDHTGLTRLNLSNNKGFTFSSVEDFCKFVLKGKNPLIEINLSFCNLDNVSLSLILPNLKYLRSLKRFIISLVKFNSSESILALSSAMLNYTGNKSLDYLDLSWNRIQNHGLELLRVALFMSVRQINIRSLNLEYNQLTQDCIESLEAILLKLNIEEINLSKNKISEFQNQQLLNKKMTRIDLSHNRFEEIPNNFFLNVLSLNLSNNSIKTQGAYQISQVVSSKKVMWMELNLNNNEISTQGFVSLIYALKENQNLISLSVANNNISGEGILVYVFNHEQLNLQHLDLSCNYLRYDLVYALISMMKECQLKTLVLSKLRQDENDICSGRDELFEIKCTNLRMLDLSENSCMISSLLNSLSLQYNRVEYLNLNGCQINKRALIESLSSFLKRTLSLQTLLLARNNLGSLDEQSFKIFNDGLSSNQSLTHLDLSTNKLKIKILNLIYGLANCRYLKFLNISNNLIYETRNLIHDFPKLFLNPNLQSIDISKNLIGSQTLLHTRETLFKYYRPFPQMNLSKQQFTADDLHIITQIISECQSIKKLELSDNDSLDYMNNVMTYGENVKVESLSINKILFRQDSFLNLLYTIQLNFRHIRFLEISNTLLFQEQLIQLLSSIRLIKNLVVIILDYQSFKETDEQVLEALYSCLNCFRNLKHFSVRKSTLSMPFYVFVSELLRKSQKLLELDLSGNVLNANDFQILCDGLIVNKSVTTLNFRNCKLTDESCLSLMPCLHSHSQIKNVDISQNEITLAILQQMELILGGQRCSVQSLKIQNIQTYWDIEQVPSTNKFSNLLHNLNNIDISMNYKQNENFIQILDGFIKTKILQNVQVLSVNNCGIMDDQCKTLANLIEDNAIIQEVSLIGNRVTSRGFKTIFDPILRNSSFVQQLNVSKNFIKDQYFNELTSAQIVPLKHFRILIMDGNLFQGFRNSGLIPLLQKNPKLYIYNNWINVTESFAKQIVEQYVIFVNDYNISKGIPKYLTSLIIRDTKLSDQFYIWFGSQFFRLPYLEYIDFRGSSEQMTSLSKMHMYIDIVNENFVNYNLIEVCFDQNQDNEPNHFDDGLFKYWLQNLKDFLQNKNHISLQKMGVIVNDIEQVRWGKIGKWIVHIINTTLNLIQTQSYDFRFSSSLHSYTRKQLTRIRISMIAGTINEIIKISLGIGAILMPSQLDMVFQKCKNLTHCFGNDVDMAFYGEAIFIIVLVLFQSCFGLWFSIQIRLHATPDYCIQTSDMIRYQHFKLAHKSEVWLYVLQLIISYNYLLECKIIGSIFDMLSSINANPSRDFGDLKYNLILMLSFIISLILFKAVFQLYITIKSLLIFLYAPVADQAKLFQACFIKVQADHMLNIESVLKNYCPQSGMYIKGKLWNYKQLFEPIQGLLDLGLLICIAALPKIRRQFFLIFQFEELYTTTDIIIMIFLCKSSIKIVKHFYCALISRPPQLKVSDLNEALLIRRYQKMGNSLQIVQKYPKISIKKLKISSSQSIGKKSSIDFKMGALIKTRSDRSIVIQRESFNEDDVDYIPESIQMPMAPIQNNVKIKFLRILIKHRFVKRFLGKQKINEQSYFTVNQGALACFSELCQSLSCNNRIIEVNLSGCNINVYFAIQLAKLVQKNTNIEVLQLASCKLNSFSLSCIFKAMIDHTGLAQLNLFNNQSFTPTVVQDFIKYVLKGKNPLIEINISHCNIENAQLSMILPNLKNLKSLKRLKMGLMSLSSESLLALSSAMLHYTGKRFLDYLDLSFCQIKNHGLELLNKSLYLSVITSINIKSINLSGNHISQDGVVHLEQILLKLNIEELNLSRNKIQEFQNQQVLNKQLVRVDLSSNIFEEIPNNFFLNVLSINLSNNQINTQGAYQISQVLSYKKVQWVDLNINNNCIKTRGFISLIYALIENKSLTNLSVANNKINGEGILVYIFNHEQLNLQYLDLSHNYLRYDLVYALISMMKECKLKTLLLSQLRQDENEIHSGKNELFEIKCANLREIDFSCNPQIIMPILKSLSKQYNRLEYLNLNNCQLIKKPERESLFKKLDTQTLDIKKPFDIHVRKSDTLTIDLKKSSEAKFLIFDEPIVIDQTDQKSSQQQNSQVLECIYNLLSKTYTLQTLCLANNNLHYLNENELKQLESCFANNFTLLSLDLSNNKLKSKIVFLVNGLKNCGSLRYLNISNNQIEEDYEVIIKLPEIFKNPSLQYIDLSLNSIHSATFQNMKKILLRQYKQFPQMNLSQLKLTADDLVSISEIIRESYSIRKLELFGNQSIDYLNNVLVYGDNNKVETLSINRLKLRRDIFENLCQILVQNQKWMRIIEISNTLLKNYQLKKLLEQLKQMHSLKALIMDNQYFDNKEVVDSLKELFRSFKKLKTLSIRKSTLSVEFFEFLYQLLSHSKNLEELDLSSNQSNDYEHKCIISKQGIELLSQGIQITQTLKNLNLSKCQLDDEVMQIFIDTLPLNTSLVQLDISECNLTKLSFLRFKQNFSQNPSLLQKLCCQLMIDEIPNNLVNSQSLPNLFYLDISKNKQKNRSIVKLVQCCQPNNIFQNLFFLNLEQCHLNDHHCKALSKLIVTNLKELHLSQNQITFVGFKDLFDPILEGNSKLKALNLSKNKINEEYFCQLEYKELNMRIDSLELLSLDGNLCYGKGCKGFIKLLSQNPKLYIFNHWVNINDQLAYLVIQSYIQFTQLYNLKYGQHNYIQQLIIKETDFSDDFLIWFGYNYFQLPYLQYIDFSSNTRFCTSMGKMHMYINMINNQVNYNLLQVKFDEVEQQTLTMFDDGLIRYHLLKQKFRFQNYTIMQSSYGINDQNIETIKWGFIGKFIIHIINKLLYVFQGSLTEFRMSSQLQKHLRRKMNRMKIYYIMGCFVEPVFIILALLTAFMLQTPLSLQDLQDHRNCRNQYCFINDVQILTLTLFIVDILVIVMCSVTNMIIAIKLRNNSEPDFYILTYEQKKELKRKFPIKKELLLLMLQILLQCKYIFDTLIISSSYNMSSYIQKYEDNSFQQIKTNFLATAYMMTIMICVKFTIFCYQDVKCTIQFFKHPNKDASFLLSNLWIKNIYDTNILVENVVSNFCPQSGIKIMNSLFNLKQIFQLTQLFVIELPTFFIYLFFFNNYQLMFMKMGYQTVITVTIIFQVIGMIRNIIKGLCNAYWALVSRPPVVKWFDINEFLLLRRYQHLGEKRLITQSTIKQKKQFNSSKNMIKKKQMQNQQITQKSKSDRIIEKRRTSRRASEEHDEEADYLVKKSQLTTENMYIGTLNTKMKSD</sequence>
<evidence type="ECO:0000313" key="5">
    <source>
        <dbReference type="EMBL" id="CAD8209672.1"/>
    </source>
</evidence>
<dbReference type="SMART" id="SM00368">
    <property type="entry name" value="LRR_RI"/>
    <property type="match status" value="14"/>
</dbReference>
<dbReference type="PANTHER" id="PTHR24113:SF12">
    <property type="entry name" value="RAN GTPASE-ACTIVATING PROTEIN 1"/>
    <property type="match status" value="1"/>
</dbReference>
<keyword evidence="4" id="KW-0812">Transmembrane</keyword>
<dbReference type="InterPro" id="IPR001611">
    <property type="entry name" value="Leu-rich_rpt"/>
</dbReference>
<dbReference type="InterPro" id="IPR003591">
    <property type="entry name" value="Leu-rich_rpt_typical-subtyp"/>
</dbReference>
<dbReference type="GO" id="GO:0005829">
    <property type="term" value="C:cytosol"/>
    <property type="evidence" value="ECO:0007669"/>
    <property type="project" value="TreeGrafter"/>
</dbReference>
<name>A0A8S1YCV7_PAROT</name>
<dbReference type="OrthoDB" id="303338at2759"/>
<keyword evidence="1" id="KW-0433">Leucine-rich repeat</keyword>
<organism evidence="5 6">
    <name type="scientific">Paramecium octaurelia</name>
    <dbReference type="NCBI Taxonomy" id="43137"/>
    <lineage>
        <taxon>Eukaryota</taxon>
        <taxon>Sar</taxon>
        <taxon>Alveolata</taxon>
        <taxon>Ciliophora</taxon>
        <taxon>Intramacronucleata</taxon>
        <taxon>Oligohymenophorea</taxon>
        <taxon>Peniculida</taxon>
        <taxon>Parameciidae</taxon>
        <taxon>Paramecium</taxon>
    </lineage>
</organism>
<dbReference type="InterPro" id="IPR027038">
    <property type="entry name" value="RanGap"/>
</dbReference>
<proteinExistence type="predicted"/>
<feature type="transmembrane region" description="Helical" evidence="4">
    <location>
        <begin position="1318"/>
        <end position="1341"/>
    </location>
</feature>
<feature type="transmembrane region" description="Helical" evidence="4">
    <location>
        <begin position="3019"/>
        <end position="3042"/>
    </location>
</feature>
<evidence type="ECO:0000256" key="4">
    <source>
        <dbReference type="SAM" id="Phobius"/>
    </source>
</evidence>
<keyword evidence="2" id="KW-0677">Repeat</keyword>
<dbReference type="GO" id="GO:0031267">
    <property type="term" value="F:small GTPase binding"/>
    <property type="evidence" value="ECO:0007669"/>
    <property type="project" value="TreeGrafter"/>
</dbReference>
<gene>
    <name evidence="5" type="ORF">POCTA_138.1.T1480033</name>
</gene>
<dbReference type="Pfam" id="PF13516">
    <property type="entry name" value="LRR_6"/>
    <property type="match status" value="3"/>
</dbReference>
<keyword evidence="4" id="KW-0472">Membrane</keyword>
<dbReference type="Proteomes" id="UP000683925">
    <property type="component" value="Unassembled WGS sequence"/>
</dbReference>
<comment type="caution">
    <text evidence="5">The sequence shown here is derived from an EMBL/GenBank/DDBJ whole genome shotgun (WGS) entry which is preliminary data.</text>
</comment>
<dbReference type="EMBL" id="CAJJDP010000150">
    <property type="protein sequence ID" value="CAD8209672.1"/>
    <property type="molecule type" value="Genomic_DNA"/>
</dbReference>
<feature type="transmembrane region" description="Helical" evidence="4">
    <location>
        <begin position="1418"/>
        <end position="1440"/>
    </location>
</feature>
<feature type="transmembrane region" description="Helical" evidence="4">
    <location>
        <begin position="3119"/>
        <end position="3140"/>
    </location>
</feature>
<protein>
    <submittedName>
        <fullName evidence="5">Uncharacterized protein</fullName>
    </submittedName>
</protein>